<evidence type="ECO:0000256" key="3">
    <source>
        <dbReference type="ARBA" id="ARBA00022729"/>
    </source>
</evidence>
<dbReference type="InterPro" id="IPR012334">
    <property type="entry name" value="Pectin_lyas_fold"/>
</dbReference>
<accession>A0A7W5CA80</accession>
<evidence type="ECO:0000256" key="1">
    <source>
        <dbReference type="ARBA" id="ARBA00004613"/>
    </source>
</evidence>
<dbReference type="InterPro" id="IPR039448">
    <property type="entry name" value="Beta_helix"/>
</dbReference>
<proteinExistence type="predicted"/>
<organism evidence="5 6">
    <name type="scientific">Paenibacillus endophyticus</name>
    <dbReference type="NCBI Taxonomy" id="1294268"/>
    <lineage>
        <taxon>Bacteria</taxon>
        <taxon>Bacillati</taxon>
        <taxon>Bacillota</taxon>
        <taxon>Bacilli</taxon>
        <taxon>Bacillales</taxon>
        <taxon>Paenibacillaceae</taxon>
        <taxon>Paenibacillus</taxon>
    </lineage>
</organism>
<dbReference type="RefSeq" id="WP_183566686.1">
    <property type="nucleotide sequence ID" value="NZ_CBCSLB010000013.1"/>
</dbReference>
<dbReference type="InterPro" id="IPR052052">
    <property type="entry name" value="Polysaccharide_Lyase_9"/>
</dbReference>
<reference evidence="5 6" key="1">
    <citation type="submission" date="2020-08" db="EMBL/GenBank/DDBJ databases">
        <title>Genomic Encyclopedia of Type Strains, Phase III (KMG-III): the genomes of soil and plant-associated and newly described type strains.</title>
        <authorList>
            <person name="Whitman W."/>
        </authorList>
    </citation>
    <scope>NUCLEOTIDE SEQUENCE [LARGE SCALE GENOMIC DNA]</scope>
    <source>
        <strain evidence="5 6">CECT 8234</strain>
    </source>
</reference>
<sequence>MLITILIRLFLLSLTLSELFIRENQAPLIPAEQASYFIAPNGSDSNAGTIDSPWKTVQHAADLAEPGSTVYLRSGVYKQKLVITRSGSAAKGAITYSNYESEKAVLDGTGLTVEGLEGIITVNDASYIQVKGLEIRNYKSRSSDAAPVGILVQGAGGYIQLISNNIHSIQNTAAPTGKGLIGRDAHGIALYGTKAPKSLHHMTIADNELHNLVLGSSESLVLNGNVEQFILLNNRIYDNDNIGIDIIGFEGVAPSPAFDQARDGLIQGNTVYNISSNHNPSYGTKLPNDSNAAGGIYIDGGKNIVVERNLSYRNDIGIELASEHKGKATSGITVRSNIIHSNRLTGVAIGGYDKQRGSTTDSRIVNNTIYDNDTSGTGSGQLFIQYDTSNNLIQNNIIAAASGNMMIYNEYRKNTGNVVDYNLYFTPDAGTKAAWVWKNKTYSGLADYQSGTGQDAHSLFADPKFSNPESFDLHLQPGSPAIDRGYNDRELKHTYDFDEKPRVNGTTIDIGAFE</sequence>
<evidence type="ECO:0000259" key="4">
    <source>
        <dbReference type="Pfam" id="PF13229"/>
    </source>
</evidence>
<dbReference type="NCBIfam" id="NF041518">
    <property type="entry name" value="choice_anch_Q"/>
    <property type="match status" value="1"/>
</dbReference>
<gene>
    <name evidence="5" type="ORF">FHS16_004099</name>
</gene>
<dbReference type="InterPro" id="IPR006626">
    <property type="entry name" value="PbH1"/>
</dbReference>
<dbReference type="GO" id="GO:0016837">
    <property type="term" value="F:carbon-oxygen lyase activity, acting on polysaccharides"/>
    <property type="evidence" value="ECO:0007669"/>
    <property type="project" value="TreeGrafter"/>
</dbReference>
<keyword evidence="6" id="KW-1185">Reference proteome</keyword>
<name>A0A7W5CA80_9BACL</name>
<protein>
    <recommendedName>
        <fullName evidence="4">Right handed beta helix domain-containing protein</fullName>
    </recommendedName>
</protein>
<dbReference type="AlphaFoldDB" id="A0A7W5CA80"/>
<dbReference type="Pfam" id="PF13229">
    <property type="entry name" value="Beta_helix"/>
    <property type="match status" value="1"/>
</dbReference>
<dbReference type="Proteomes" id="UP000518605">
    <property type="component" value="Unassembled WGS sequence"/>
</dbReference>
<comment type="caution">
    <text evidence="5">The sequence shown here is derived from an EMBL/GenBank/DDBJ whole genome shotgun (WGS) entry which is preliminary data.</text>
</comment>
<dbReference type="SMART" id="SM00710">
    <property type="entry name" value="PbH1"/>
    <property type="match status" value="8"/>
</dbReference>
<dbReference type="InterPro" id="IPR011050">
    <property type="entry name" value="Pectin_lyase_fold/virulence"/>
</dbReference>
<dbReference type="InterPro" id="IPR059226">
    <property type="entry name" value="Choice_anch_Q_dom"/>
</dbReference>
<dbReference type="PANTHER" id="PTHR40088:SF2">
    <property type="entry name" value="SECRETED SUGAR HYDROLASE"/>
    <property type="match status" value="1"/>
</dbReference>
<evidence type="ECO:0000313" key="5">
    <source>
        <dbReference type="EMBL" id="MBB3154023.1"/>
    </source>
</evidence>
<evidence type="ECO:0000256" key="2">
    <source>
        <dbReference type="ARBA" id="ARBA00022525"/>
    </source>
</evidence>
<keyword evidence="2" id="KW-0964">Secreted</keyword>
<dbReference type="PANTHER" id="PTHR40088">
    <property type="entry name" value="PECTATE LYASE (EUROFUNG)"/>
    <property type="match status" value="1"/>
</dbReference>
<dbReference type="Gene3D" id="2.160.20.10">
    <property type="entry name" value="Single-stranded right-handed beta-helix, Pectin lyase-like"/>
    <property type="match status" value="1"/>
</dbReference>
<dbReference type="SUPFAM" id="SSF51126">
    <property type="entry name" value="Pectin lyase-like"/>
    <property type="match status" value="1"/>
</dbReference>
<feature type="domain" description="Right handed beta helix" evidence="4">
    <location>
        <begin position="149"/>
        <end position="352"/>
    </location>
</feature>
<keyword evidence="3" id="KW-0732">Signal</keyword>
<dbReference type="EMBL" id="JACHXW010000013">
    <property type="protein sequence ID" value="MBB3154023.1"/>
    <property type="molecule type" value="Genomic_DNA"/>
</dbReference>
<dbReference type="GO" id="GO:0005576">
    <property type="term" value="C:extracellular region"/>
    <property type="evidence" value="ECO:0007669"/>
    <property type="project" value="UniProtKB-SubCell"/>
</dbReference>
<comment type="subcellular location">
    <subcellularLocation>
        <location evidence="1">Secreted</location>
    </subcellularLocation>
</comment>
<evidence type="ECO:0000313" key="6">
    <source>
        <dbReference type="Proteomes" id="UP000518605"/>
    </source>
</evidence>